<dbReference type="PANTHER" id="PTHR37178">
    <property type="entry name" value="PLANT/PROTEIN"/>
    <property type="match status" value="1"/>
</dbReference>
<proteinExistence type="predicted"/>
<dbReference type="Pfam" id="PF11360">
    <property type="entry name" value="DUF3110"/>
    <property type="match status" value="1"/>
</dbReference>
<name>A0A2P6U1N2_CHLSO</name>
<feature type="region of interest" description="Disordered" evidence="1">
    <location>
        <begin position="340"/>
        <end position="359"/>
    </location>
</feature>
<organism evidence="2 3">
    <name type="scientific">Chlorella sorokiniana</name>
    <name type="common">Freshwater green alga</name>
    <dbReference type="NCBI Taxonomy" id="3076"/>
    <lineage>
        <taxon>Eukaryota</taxon>
        <taxon>Viridiplantae</taxon>
        <taxon>Chlorophyta</taxon>
        <taxon>core chlorophytes</taxon>
        <taxon>Trebouxiophyceae</taxon>
        <taxon>Chlorellales</taxon>
        <taxon>Chlorellaceae</taxon>
        <taxon>Chlorella clade</taxon>
        <taxon>Chlorella</taxon>
    </lineage>
</organism>
<dbReference type="OrthoDB" id="566751at2759"/>
<reference evidence="2 3" key="1">
    <citation type="journal article" date="2018" name="Plant J.">
        <title>Genome sequences of Chlorella sorokiniana UTEX 1602 and Micractinium conductrix SAG 241.80: implications to maltose excretion by a green alga.</title>
        <authorList>
            <person name="Arriola M.B."/>
            <person name="Velmurugan N."/>
            <person name="Zhang Y."/>
            <person name="Plunkett M.H."/>
            <person name="Hondzo H."/>
            <person name="Barney B.M."/>
        </authorList>
    </citation>
    <scope>NUCLEOTIDE SEQUENCE [LARGE SCALE GENOMIC DNA]</scope>
    <source>
        <strain evidence="3">UTEX 1602</strain>
    </source>
</reference>
<accession>A0A2P6U1N2</accession>
<evidence type="ECO:0000313" key="3">
    <source>
        <dbReference type="Proteomes" id="UP000239899"/>
    </source>
</evidence>
<dbReference type="EMBL" id="LHPG02000002">
    <property type="protein sequence ID" value="PRW60226.1"/>
    <property type="molecule type" value="Genomic_DNA"/>
</dbReference>
<dbReference type="InterPro" id="IPR021503">
    <property type="entry name" value="DUF3110"/>
</dbReference>
<feature type="region of interest" description="Disordered" evidence="1">
    <location>
        <begin position="128"/>
        <end position="155"/>
    </location>
</feature>
<keyword evidence="3" id="KW-1185">Reference proteome</keyword>
<feature type="compositionally biased region" description="Low complexity" evidence="1">
    <location>
        <begin position="128"/>
        <end position="139"/>
    </location>
</feature>
<dbReference type="AlphaFoldDB" id="A0A2P6U1N2"/>
<feature type="region of interest" description="Disordered" evidence="1">
    <location>
        <begin position="35"/>
        <end position="64"/>
    </location>
</feature>
<dbReference type="Proteomes" id="UP000239899">
    <property type="component" value="Unassembled WGS sequence"/>
</dbReference>
<comment type="caution">
    <text evidence="2">The sequence shown here is derived from an EMBL/GenBank/DDBJ whole genome shotgun (WGS) entry which is preliminary data.</text>
</comment>
<protein>
    <submittedName>
        <fullName evidence="2">Uncharacterized protein</fullName>
    </submittedName>
</protein>
<sequence>MPAAALSQPAGGRVAAQWVERAAAGPSCLAAARLPAPRRSRTSFRPEAFAQQGCAPGRRHDDGTYERVLRYPNGDERRIRYPLPPNEDLRSEDLTDGCWADSCWEPRAQWLGLAGGSGGDVQARAAAAAAAPQQAPTPRGFLPQQPPPAEPERSQLPASPMELLRYLNSPEYQRSQAEMWARVRGSYEVLDAVPWVAPRPLYLLATEQLEQPSASAAAAAAVRFGADAAPGQTYTLRTRVAKDEMEDELSRLVLRRRAADGSPLIRCSEMKDGVVAFEDEADAERYGELLQAEGNTQVSVARCDSHELFRTVQDVHAVVVLLRRQEGPSPFLPQPHQLATALRRGEEAGSSASGQPLFD</sequence>
<evidence type="ECO:0000313" key="2">
    <source>
        <dbReference type="EMBL" id="PRW60226.1"/>
    </source>
</evidence>
<feature type="compositionally biased region" description="Polar residues" evidence="1">
    <location>
        <begin position="350"/>
        <end position="359"/>
    </location>
</feature>
<dbReference type="PANTHER" id="PTHR37178:SF1">
    <property type="entry name" value="PLANT_PROTEIN"/>
    <property type="match status" value="1"/>
</dbReference>
<gene>
    <name evidence="2" type="ORF">C2E21_1305</name>
</gene>
<evidence type="ECO:0000256" key="1">
    <source>
        <dbReference type="SAM" id="MobiDB-lite"/>
    </source>
</evidence>